<dbReference type="PANTHER" id="PTHR15600:SF42">
    <property type="entry name" value="SACSIN"/>
    <property type="match status" value="1"/>
</dbReference>
<dbReference type="Pfam" id="PF25794">
    <property type="entry name" value="SACS"/>
    <property type="match status" value="2"/>
</dbReference>
<sequence length="2837" mass="330334">MPIGRQFKPKEPYTHRLRKILDEYPDGSQILREILQNSDDAQSTEQIFILDHNTYPSQSLFEPDYVDNYQRTNLKLDRFQGPALLSRNTTTFEEKDFQSLLKLADSEKRDQFDKIGVMGVGFNSIYHITDSPSFITGDKYIILDPHEWYFNGGIQFDFVKEQLSKDYPDQFAPFKISCDKPFNGTIFRYPLRTNQDSVDSKISNKVYKPEAILDMFHKFYEKESINCLLFLKYIERIHFYELKEGATEPELLYTIQLENVDDHVREQRRSIVEKIIPMMNSLKSKDLDNHNQLETSYVASFSRQRKGYPKEISSWLILNYLDDLLKAEAYFHENFGKYIGDYKFIPNVGLAVPLNNLNATGKLFCFLPLPIDMPFLVSVHGYFAVSTNRRSLWSAADNEDLAVDALARLKVEWNRYLFEKVLPKAWVKFLRELRSNIQSDNIYEFWPIVKEVTSGSLSSFCKDLLQNVIESLSIDDCVFKGPFSSNVIGTVAEVSTYSYNMPSFREPKFHWLSLSNGYFEDEKLFNFDLSKIIGNIGFPVISTLYPIIRVLKSSGHQDSLKFFSPTIIRTYLSNNRDRWDNVLSRKEVLLLFEYILNELNDQNFDELEGFKIIPLADGVNLGTLTQFGNSYVYIGPDDDIKSHENDERNIFTNQLDKFIDKSISFRLYKLLYDNANTGWDLNIKILDEFAVVDMIKFSLNFAENANFEVIQMPNHCGWIYQLWDNLRYRNWDLTKFEDIHLIPTNRSSLRKLRTPNKIFLNQTSEDLTAIFEIFGAAFADNQFKEISEWDKVSPYIIKLNDIISVLASFRADASYPENLNKNLQIHEASALIDHLSNYLRLVNKDHLTQELIEVIKHLPIFTEIDHTLPISLLPGNSNWYILPREEENSYGKIIYPSNMGGFLSTNSQNICYILEDIIKVPRLNVIDYWQNYVIPFIDSQSPEDIDIVIDRLFDRLQSLLDYDANLKDILGRKSFVAAGTFEMSRHQKISFGVKLIKSPTDLFDPEEKTLVDLFFEDEKVFPAGKYGISQSSSNRFLSNLKLLGIKSILSPNDIIIRIDTIISRRQFSNICDNLIHSKALKLLKYVDEKWNQLTNNNNNHATLEAILEKEWIPTVDEYGKKVFSKPVDCYYKKYKNLVCFVAPVLDYNPKNHHFLEYLNWHTYPDVKTVLRQLELCRHKNKSPVELKSICDVIYEYMNEAFHDDKTSFDYMREYLKNESWILCGDTFYSSDKVVFDLPNKFQYKDSLIVKLPIEYSIKFEKLYKAMGVRDKIGVKELIFTVKNEYKDLSTEEIIQILKQIIEIRKDNRRDGNQLEELDGLLIPSNNNALVELNEIQFDDMADKLEEEERSRHKIAHHLVTKDIAEELGIQTLKGTIYVNGSTKDTNYEQTESLTVKIKNIIKDCSTNSIFKEFLRNADDTGAKHFSVIIDERQHDFSPPKKIFLSEEIEDWQGPAIWIYNDEEFTNDSFQSLLNLDIGNLNYAFHVTDLLSIVSGRYIAFLDPHAKFLPPSGFPLKRPRGIQIDFIEKKFKKSFPEQCDSYEEILHFIEKCFPDKYATGDCDMSKEFRGTLFRIPLRTFELAKVSDISNKVINTNKILELFNNIQDNNEMLFLRNIESCSLYHMKDKDSQLIWQSKISSSDSCRNARRKMVDSIDNAQVYQLDIERINDMGNKVSEIWAICVGGHDRIKPEFKEFSEKKQVKPRGGVASLLAQSYIKSLDELRAESFPDPPEITGDIYSHLSLSISSNLGVHLNGNFSLPSKGHFLQANCDDAKWNRYILYDVLPDLHIKLLEHIVVLEETRYKKEGTDFVPHTADKIWPIPVKLSPFMDLYRKYGLDVIRKLGLNNQKFFWTEVNGGQFVSLREARIFEKEKAIIADLLVNSGISAVKLGKDKIRQLSQIVESGDPPNFPYEPVTGESVCEKLHEIPDIHDKLDNKHDSLFELLNFILQDKNSYEILTGLSLVPLSNESVGKFGEVYYIGKKEHLDLFPNTGPSKFVSIDLPEYLFKIFNDVNFPAFTNIKKFDASAVLDLLTFELPPLKERSWDPNGESIPNDDWLKKIWSILNKVKEEREFTRLTKYPLLPMIQPSKLVRLDTKNPLLYIPENGHILYPILVKLQVRFTNMKFPEDAHENLKKCIVSCTPTNIINSLEWTCSLLHKPMEQLFKTSDLSLSDYEKLRKFIKEELNVLLQFGKKQELIKILRSLPIWPIHSGEEKFIDATAGKLLTYKLPFFSFDNNTDFYKYDRESDFKLLSRLGTTLIKGLEYFESYIIPHIAEKSLIPSQEYIIFLKNFLNSSGYHEIKCLEQYQMIPNKSLTAFVKADTLYDMEVILFLNIFDTDKFLPPELQNDPVCLRALGNIGLNRQVNCDTFIKCAREIESQFQQPDKFPTNIVKNRAKYLIDYLYTNIIIFSTDQWNQIMHIKFIPSEKYLQSPFQEEAKETLGYESFAVLCFQRYKEVCWTERPLFERNVEPDNSFCERYSNIGKPALEEIVKHWFFFVEEIKSKIIWKSSDIKSVMEEIYKIMNEFSHDDIMKGLIKLKINDSNKKLFLNGDDPLDGKSWVAGRELIFGIQEDIKEGMYKVKTCLMPYKDLLLLAGAYEINTEELEELEKLEKLKKSEKNAKIDQKEILVNDLLDKLIAQSNNEYHDVFFTFDEEEGRIGACRYVLSAASSYFKRMFYSGLIESSRDVIEILIKGIHPDTFWILLRWLYGQSFEDAVKSVLRKPDDFNTDQYLSFLVDLLQVTDIYDVESLKDKVEDTIIKGRYIGVRNLCKILISSEECNAQQLKNYYKKHITSNRNLIKEQLLKLHTNAANDVDRSDISQMSQLLEPFLSDDE</sequence>
<feature type="domain" description="BTB" evidence="1">
    <location>
        <begin position="2648"/>
        <end position="2711"/>
    </location>
</feature>
<dbReference type="EMBL" id="JEMT01012351">
    <property type="protein sequence ID" value="EXX75882.1"/>
    <property type="molecule type" value="Genomic_DNA"/>
</dbReference>
<dbReference type="OMA" id="VRERICY"/>
<dbReference type="NCBIfam" id="NF047352">
    <property type="entry name" value="P_loop_sacsin"/>
    <property type="match status" value="1"/>
</dbReference>
<dbReference type="InterPro" id="IPR000210">
    <property type="entry name" value="BTB/POZ_dom"/>
</dbReference>
<dbReference type="STRING" id="1432141.A0A015K268"/>
<reference evidence="2 3" key="1">
    <citation type="submission" date="2014-02" db="EMBL/GenBank/DDBJ databases">
        <title>Single nucleus genome sequencing reveals high similarity among nuclei of an endomycorrhizal fungus.</title>
        <authorList>
            <person name="Lin K."/>
            <person name="Geurts R."/>
            <person name="Zhang Z."/>
            <person name="Limpens E."/>
            <person name="Saunders D.G."/>
            <person name="Mu D."/>
            <person name="Pang E."/>
            <person name="Cao H."/>
            <person name="Cha H."/>
            <person name="Lin T."/>
            <person name="Zhou Q."/>
            <person name="Shang Y."/>
            <person name="Li Y."/>
            <person name="Ivanov S."/>
            <person name="Sharma T."/>
            <person name="Velzen R.V."/>
            <person name="Ruijter N.D."/>
            <person name="Aanen D.K."/>
            <person name="Win J."/>
            <person name="Kamoun S."/>
            <person name="Bisseling T."/>
            <person name="Huang S."/>
        </authorList>
    </citation>
    <scope>NUCLEOTIDE SEQUENCE [LARGE SCALE GENOMIC DNA]</scope>
    <source>
        <strain evidence="3">DAOM197198w</strain>
    </source>
</reference>
<dbReference type="GO" id="GO:0030544">
    <property type="term" value="F:Hsp70 protein binding"/>
    <property type="evidence" value="ECO:0007669"/>
    <property type="project" value="TreeGrafter"/>
</dbReference>
<dbReference type="PROSITE" id="PS50097">
    <property type="entry name" value="BTB"/>
    <property type="match status" value="1"/>
</dbReference>
<proteinExistence type="predicted"/>
<dbReference type="Pfam" id="PF00651">
    <property type="entry name" value="BTB"/>
    <property type="match status" value="1"/>
</dbReference>
<organism evidence="2 3">
    <name type="scientific">Rhizophagus irregularis (strain DAOM 197198w)</name>
    <name type="common">Glomus intraradices</name>
    <dbReference type="NCBI Taxonomy" id="1432141"/>
    <lineage>
        <taxon>Eukaryota</taxon>
        <taxon>Fungi</taxon>
        <taxon>Fungi incertae sedis</taxon>
        <taxon>Mucoromycota</taxon>
        <taxon>Glomeromycotina</taxon>
        <taxon>Glomeromycetes</taxon>
        <taxon>Glomerales</taxon>
        <taxon>Glomeraceae</taxon>
        <taxon>Rhizophagus</taxon>
    </lineage>
</organism>
<evidence type="ECO:0000313" key="3">
    <source>
        <dbReference type="Proteomes" id="UP000022910"/>
    </source>
</evidence>
<keyword evidence="3" id="KW-1185">Reference proteome</keyword>
<evidence type="ECO:0000259" key="1">
    <source>
        <dbReference type="PROSITE" id="PS50097"/>
    </source>
</evidence>
<dbReference type="Gene3D" id="3.30.710.10">
    <property type="entry name" value="Potassium Channel Kv1.1, Chain A"/>
    <property type="match status" value="1"/>
</dbReference>
<dbReference type="OrthoDB" id="1262810at2759"/>
<dbReference type="InterPro" id="IPR036890">
    <property type="entry name" value="HATPase_C_sf"/>
</dbReference>
<protein>
    <recommendedName>
        <fullName evidence="1">BTB domain-containing protein</fullName>
    </recommendedName>
</protein>
<dbReference type="Proteomes" id="UP000022910">
    <property type="component" value="Unassembled WGS sequence"/>
</dbReference>
<dbReference type="SUPFAM" id="SSF55874">
    <property type="entry name" value="ATPase domain of HSP90 chaperone/DNA topoisomerase II/histidine kinase"/>
    <property type="match status" value="1"/>
</dbReference>
<dbReference type="InterPro" id="IPR052972">
    <property type="entry name" value="Sacsin_chaperone_reg"/>
</dbReference>
<comment type="caution">
    <text evidence="2">The sequence shown here is derived from an EMBL/GenBank/DDBJ whole genome shotgun (WGS) entry which is preliminary data.</text>
</comment>
<evidence type="ECO:0000313" key="2">
    <source>
        <dbReference type="EMBL" id="EXX75882.1"/>
    </source>
</evidence>
<accession>A0A015K268</accession>
<name>A0A015K268_RHIIW</name>
<dbReference type="CDD" id="cd18186">
    <property type="entry name" value="BTB_POZ_ZBTB_KLHL-like"/>
    <property type="match status" value="1"/>
</dbReference>
<gene>
    <name evidence="2" type="ORF">RirG_038010</name>
</gene>
<dbReference type="InterPro" id="IPR058210">
    <property type="entry name" value="SACS/Nov_dom"/>
</dbReference>
<dbReference type="SUPFAM" id="SSF54695">
    <property type="entry name" value="POZ domain"/>
    <property type="match status" value="1"/>
</dbReference>
<dbReference type="PANTHER" id="PTHR15600">
    <property type="entry name" value="SACSIN"/>
    <property type="match status" value="1"/>
</dbReference>
<dbReference type="InterPro" id="IPR011333">
    <property type="entry name" value="SKP1/BTB/POZ_sf"/>
</dbReference>
<dbReference type="HOGENOM" id="CLU_000417_1_0_1"/>
<dbReference type="SMART" id="SM00225">
    <property type="entry name" value="BTB"/>
    <property type="match status" value="1"/>
</dbReference>
<dbReference type="Gene3D" id="3.30.565.10">
    <property type="entry name" value="Histidine kinase-like ATPase, C-terminal domain"/>
    <property type="match status" value="1"/>
</dbReference>